<gene>
    <name evidence="2" type="ORF">GCM10010439_43780</name>
</gene>
<comment type="caution">
    <text evidence="2">The sequence shown here is derived from an EMBL/GenBank/DDBJ whole genome shotgun (WGS) entry which is preliminary data.</text>
</comment>
<dbReference type="Proteomes" id="UP001501842">
    <property type="component" value="Unassembled WGS sequence"/>
</dbReference>
<name>A0ABN3UE96_9ACTN</name>
<proteinExistence type="predicted"/>
<dbReference type="EMBL" id="BAAATZ010000018">
    <property type="protein sequence ID" value="GAA2730532.1"/>
    <property type="molecule type" value="Genomic_DNA"/>
</dbReference>
<dbReference type="PANTHER" id="PTHR12788:SF10">
    <property type="entry name" value="PROTEIN-TYROSINE SULFOTRANSFERASE"/>
    <property type="match status" value="1"/>
</dbReference>
<evidence type="ECO:0000313" key="2">
    <source>
        <dbReference type="EMBL" id="GAA2730532.1"/>
    </source>
</evidence>
<dbReference type="Pfam" id="PF13469">
    <property type="entry name" value="Sulfotransfer_3"/>
    <property type="match status" value="1"/>
</dbReference>
<reference evidence="2 3" key="1">
    <citation type="journal article" date="2019" name="Int. J. Syst. Evol. Microbiol.">
        <title>The Global Catalogue of Microorganisms (GCM) 10K type strain sequencing project: providing services to taxonomists for standard genome sequencing and annotation.</title>
        <authorList>
            <consortium name="The Broad Institute Genomics Platform"/>
            <consortium name="The Broad Institute Genome Sequencing Center for Infectious Disease"/>
            <person name="Wu L."/>
            <person name="Ma J."/>
        </authorList>
    </citation>
    <scope>NUCLEOTIDE SEQUENCE [LARGE SCALE GENOMIC DNA]</scope>
    <source>
        <strain evidence="2 3">JCM 8201</strain>
    </source>
</reference>
<keyword evidence="3" id="KW-1185">Reference proteome</keyword>
<protein>
    <submittedName>
        <fullName evidence="2">Sulfotransferase</fullName>
    </submittedName>
</protein>
<sequence length="333" mass="37763">MERPIFVVGCPRSGTTLLQLMLHAHPRIAIPPETRFLLPAYYRRAEFGDLRVRANRRALGEWITGTRGHKFPDLGLDPAETVRRIEAAPPTLGSALGTVLQEYARRHGKPRWGDKRPAYIQYLPEIFRLFPDAQIVHLIRDGRDCVGSLKGMKWWEHDSLHSVVTWASAIDAGHEAARHCPDGSYYALQYEHLVADPAPQLSALCEFLGERYDPAMLHPETVASVNPKRKKHHARTHKNVDMAVVRAWEERLEPWEVQLCEYVLGERLRAYGYHLSGLGRPPAAVLGRYARTLARYRQAALRRGFKDGWHRLVSDDDLACRPGGSDHGLLTAN</sequence>
<keyword evidence="1" id="KW-0808">Transferase</keyword>
<evidence type="ECO:0000313" key="3">
    <source>
        <dbReference type="Proteomes" id="UP001501842"/>
    </source>
</evidence>
<dbReference type="InterPro" id="IPR027417">
    <property type="entry name" value="P-loop_NTPase"/>
</dbReference>
<organism evidence="2 3">
    <name type="scientific">Actinocorallia aurantiaca</name>
    <dbReference type="NCBI Taxonomy" id="46204"/>
    <lineage>
        <taxon>Bacteria</taxon>
        <taxon>Bacillati</taxon>
        <taxon>Actinomycetota</taxon>
        <taxon>Actinomycetes</taxon>
        <taxon>Streptosporangiales</taxon>
        <taxon>Thermomonosporaceae</taxon>
        <taxon>Actinocorallia</taxon>
    </lineage>
</organism>
<accession>A0ABN3UE96</accession>
<evidence type="ECO:0000256" key="1">
    <source>
        <dbReference type="ARBA" id="ARBA00022679"/>
    </source>
</evidence>
<dbReference type="SUPFAM" id="SSF52540">
    <property type="entry name" value="P-loop containing nucleoside triphosphate hydrolases"/>
    <property type="match status" value="1"/>
</dbReference>
<dbReference type="PANTHER" id="PTHR12788">
    <property type="entry name" value="PROTEIN-TYROSINE SULFOTRANSFERASE 2"/>
    <property type="match status" value="1"/>
</dbReference>
<dbReference type="Gene3D" id="3.40.50.300">
    <property type="entry name" value="P-loop containing nucleotide triphosphate hydrolases"/>
    <property type="match status" value="1"/>
</dbReference>
<dbReference type="InterPro" id="IPR026634">
    <property type="entry name" value="TPST-like"/>
</dbReference>
<dbReference type="RefSeq" id="WP_344452467.1">
    <property type="nucleotide sequence ID" value="NZ_BAAATZ010000018.1"/>
</dbReference>